<dbReference type="STRING" id="1123069.ruthe_01864"/>
<accession>S9QZ28</accession>
<dbReference type="Gene3D" id="2.60.120.10">
    <property type="entry name" value="Jelly Rolls"/>
    <property type="match status" value="1"/>
</dbReference>
<dbReference type="EMBL" id="AOLV01000019">
    <property type="protein sequence ID" value="EPX84867.1"/>
    <property type="molecule type" value="Genomic_DNA"/>
</dbReference>
<dbReference type="SUPFAM" id="SSF51206">
    <property type="entry name" value="cAMP-binding domain-like"/>
    <property type="match status" value="1"/>
</dbReference>
<dbReference type="GO" id="GO:0003677">
    <property type="term" value="F:DNA binding"/>
    <property type="evidence" value="ECO:0007669"/>
    <property type="project" value="UniProtKB-KW"/>
</dbReference>
<comment type="caution">
    <text evidence="5">The sequence shown here is derived from an EMBL/GenBank/DDBJ whole genome shotgun (WGS) entry which is preliminary data.</text>
</comment>
<evidence type="ECO:0000256" key="3">
    <source>
        <dbReference type="ARBA" id="ARBA00023163"/>
    </source>
</evidence>
<dbReference type="GO" id="GO:0006355">
    <property type="term" value="P:regulation of DNA-templated transcription"/>
    <property type="evidence" value="ECO:0007669"/>
    <property type="project" value="InterPro"/>
</dbReference>
<evidence type="ECO:0000313" key="6">
    <source>
        <dbReference type="Proteomes" id="UP000015346"/>
    </source>
</evidence>
<evidence type="ECO:0000256" key="2">
    <source>
        <dbReference type="ARBA" id="ARBA00023125"/>
    </source>
</evidence>
<gene>
    <name evidence="5" type="ORF">ruthe_01864</name>
</gene>
<dbReference type="HOGENOM" id="CLU_075053_0_0_5"/>
<name>S9QZ28_9RHOB</name>
<reference evidence="5 6" key="1">
    <citation type="journal article" date="2013" name="Stand. Genomic Sci.">
        <title>Genome sequence of the reddish-pigmented Rubellimicrobium thermophilum type strain (DSM 16684(T)), a member of the Roseobacter clade.</title>
        <authorList>
            <person name="Fiebig A."/>
            <person name="Riedel T."/>
            <person name="Gronow S."/>
            <person name="Petersen J."/>
            <person name="Klenk H.P."/>
            <person name="Goker M."/>
        </authorList>
    </citation>
    <scope>NUCLEOTIDE SEQUENCE [LARGE SCALE GENOMIC DNA]</scope>
    <source>
        <strain evidence="5 6">DSM 16684</strain>
    </source>
</reference>
<dbReference type="Proteomes" id="UP000015346">
    <property type="component" value="Unassembled WGS sequence"/>
</dbReference>
<organism evidence="5 6">
    <name type="scientific">Rubellimicrobium thermophilum DSM 16684</name>
    <dbReference type="NCBI Taxonomy" id="1123069"/>
    <lineage>
        <taxon>Bacteria</taxon>
        <taxon>Pseudomonadati</taxon>
        <taxon>Pseudomonadota</taxon>
        <taxon>Alphaproteobacteria</taxon>
        <taxon>Rhodobacterales</taxon>
        <taxon>Roseobacteraceae</taxon>
        <taxon>Rubellimicrobium</taxon>
    </lineage>
</organism>
<sequence length="244" mass="26792">MRHPHPLAAWFERFVQPTADEYAAIASVPFEIRAIPADQCLHHAGGSDGPITLVLEGLLCSYRMLDAVKCQIVALHIPGDWPDLEILWLNRLGADIESLAPCRIACLEASALRALCRDQPRLAALLWSQTLVASSIAREWIVNMGHRPAVIALAHLFCEIVTRLEAVGLAHGGICDLPLTQVHLSRATGLSLVHLNRSLQELRRRGLISFGDGRLAVHDWAALAALGQFSEGYLHRQPPLWLAA</sequence>
<dbReference type="CDD" id="cd00038">
    <property type="entry name" value="CAP_ED"/>
    <property type="match status" value="1"/>
</dbReference>
<evidence type="ECO:0000256" key="1">
    <source>
        <dbReference type="ARBA" id="ARBA00023015"/>
    </source>
</evidence>
<dbReference type="SUPFAM" id="SSF46785">
    <property type="entry name" value="Winged helix' DNA-binding domain"/>
    <property type="match status" value="1"/>
</dbReference>
<keyword evidence="3" id="KW-0804">Transcription</keyword>
<dbReference type="SMART" id="SM00419">
    <property type="entry name" value="HTH_CRP"/>
    <property type="match status" value="1"/>
</dbReference>
<evidence type="ECO:0000259" key="4">
    <source>
        <dbReference type="PROSITE" id="PS51063"/>
    </source>
</evidence>
<dbReference type="Gene3D" id="1.10.10.10">
    <property type="entry name" value="Winged helix-like DNA-binding domain superfamily/Winged helix DNA-binding domain"/>
    <property type="match status" value="1"/>
</dbReference>
<proteinExistence type="predicted"/>
<dbReference type="InterPro" id="IPR012318">
    <property type="entry name" value="HTH_CRP"/>
</dbReference>
<dbReference type="InterPro" id="IPR036388">
    <property type="entry name" value="WH-like_DNA-bd_sf"/>
</dbReference>
<keyword evidence="6" id="KW-1185">Reference proteome</keyword>
<dbReference type="AlphaFoldDB" id="S9QZ28"/>
<dbReference type="InterPro" id="IPR018490">
    <property type="entry name" value="cNMP-bd_dom_sf"/>
</dbReference>
<dbReference type="InterPro" id="IPR000595">
    <property type="entry name" value="cNMP-bd_dom"/>
</dbReference>
<feature type="domain" description="HTH crp-type" evidence="4">
    <location>
        <begin position="147"/>
        <end position="221"/>
    </location>
</feature>
<dbReference type="InterPro" id="IPR014710">
    <property type="entry name" value="RmlC-like_jellyroll"/>
</dbReference>
<keyword evidence="1" id="KW-0805">Transcription regulation</keyword>
<protein>
    <submittedName>
        <fullName evidence="5">Product</fullName>
    </submittedName>
</protein>
<dbReference type="InterPro" id="IPR036390">
    <property type="entry name" value="WH_DNA-bd_sf"/>
</dbReference>
<dbReference type="Pfam" id="PF13545">
    <property type="entry name" value="HTH_Crp_2"/>
    <property type="match status" value="1"/>
</dbReference>
<keyword evidence="2" id="KW-0238">DNA-binding</keyword>
<evidence type="ECO:0000313" key="5">
    <source>
        <dbReference type="EMBL" id="EPX84867.1"/>
    </source>
</evidence>
<dbReference type="PROSITE" id="PS51063">
    <property type="entry name" value="HTH_CRP_2"/>
    <property type="match status" value="1"/>
</dbReference>